<dbReference type="EMBL" id="CP014163">
    <property type="protein sequence ID" value="AMB99671.1"/>
    <property type="molecule type" value="Genomic_DNA"/>
</dbReference>
<evidence type="ECO:0000256" key="1">
    <source>
        <dbReference type="ARBA" id="ARBA00004651"/>
    </source>
</evidence>
<sequence length="80" mass="8064">MGWIFSLIVGGIIGWLAGLIAGRDVPGGVVGNIIAGLLGSSLGGWLFGDWGPTVSGMAVVPATIGAVILVLLFSLISRKM</sequence>
<organism evidence="7 8">
    <name type="scientific">Aerococcus urinaehominis</name>
    <dbReference type="NCBI Taxonomy" id="128944"/>
    <lineage>
        <taxon>Bacteria</taxon>
        <taxon>Bacillati</taxon>
        <taxon>Bacillota</taxon>
        <taxon>Bacilli</taxon>
        <taxon>Lactobacillales</taxon>
        <taxon>Aerococcaceae</taxon>
        <taxon>Aerococcus</taxon>
    </lineage>
</organism>
<keyword evidence="5" id="KW-1133">Transmembrane helix</keyword>
<dbReference type="InterPro" id="IPR007341">
    <property type="entry name" value="Transgly_assoc"/>
</dbReference>
<evidence type="ECO:0000313" key="8">
    <source>
        <dbReference type="Proteomes" id="UP000062260"/>
    </source>
</evidence>
<dbReference type="AlphaFoldDB" id="A0A109RGU8"/>
<keyword evidence="6" id="KW-0472">Membrane</keyword>
<comment type="similarity">
    <text evidence="2">Belongs to the UPF0410 family.</text>
</comment>
<keyword evidence="8" id="KW-1185">Reference proteome</keyword>
<evidence type="ECO:0000256" key="6">
    <source>
        <dbReference type="ARBA" id="ARBA00023136"/>
    </source>
</evidence>
<reference evidence="7 8" key="1">
    <citation type="journal article" date="2016" name="Genome Announc.">
        <title>Complete Genome Sequences of Aerococcus christensenii CCUG 28831T, Aerococcus sanguinicola CCUG 43001T, Aerococcus urinae CCUG 36881T, Aerococcus urinaeequi CCUG 28094T, Aerococcus urinaehominis CCUG 42038 BT, and Aerococcus viridans CCUG 4311T.</title>
        <authorList>
            <person name="Carkaci D."/>
            <person name="Dargis R."/>
            <person name="Nielsen X.C."/>
            <person name="Skovgaard O."/>
            <person name="Fuursted K."/>
            <person name="Christensen J.J."/>
        </authorList>
    </citation>
    <scope>NUCLEOTIDE SEQUENCE [LARGE SCALE GENOMIC DNA]</scope>
    <source>
        <strain evidence="7 8">CCUG42038B</strain>
    </source>
</reference>
<dbReference type="PANTHER" id="PTHR33884:SF3">
    <property type="entry name" value="UPF0410 PROTEIN YMGE"/>
    <property type="match status" value="1"/>
</dbReference>
<evidence type="ECO:0000256" key="3">
    <source>
        <dbReference type="ARBA" id="ARBA00022475"/>
    </source>
</evidence>
<comment type="subcellular location">
    <subcellularLocation>
        <location evidence="1">Cell membrane</location>
        <topology evidence="1">Multi-pass membrane protein</topology>
    </subcellularLocation>
</comment>
<protein>
    <submittedName>
        <fullName evidence="7">Uncharacterized protein</fullName>
    </submittedName>
</protein>
<dbReference type="PANTHER" id="PTHR33884">
    <property type="entry name" value="UPF0410 PROTEIN YMGE"/>
    <property type="match status" value="1"/>
</dbReference>
<dbReference type="GO" id="GO:0005886">
    <property type="term" value="C:plasma membrane"/>
    <property type="evidence" value="ECO:0007669"/>
    <property type="project" value="UniProtKB-SubCell"/>
</dbReference>
<accession>A0A109RGU8</accession>
<reference evidence="8" key="2">
    <citation type="submission" date="2016-01" db="EMBL/GenBank/DDBJ databases">
        <title>Six Aerococcus type strain genome sequencing and assembly using PacBio and Illumina Hiseq.</title>
        <authorList>
            <person name="Carkaci D."/>
            <person name="Dargis R."/>
            <person name="Nielsen X.C."/>
            <person name="Skovgaard O."/>
            <person name="Fuursted K."/>
            <person name="Christensen J.J."/>
        </authorList>
    </citation>
    <scope>NUCLEOTIDE SEQUENCE [LARGE SCALE GENOMIC DNA]</scope>
    <source>
        <strain evidence="8">CCUG42038B</strain>
    </source>
</reference>
<dbReference type="Pfam" id="PF04226">
    <property type="entry name" value="Transgly_assoc"/>
    <property type="match status" value="1"/>
</dbReference>
<evidence type="ECO:0000256" key="4">
    <source>
        <dbReference type="ARBA" id="ARBA00022692"/>
    </source>
</evidence>
<dbReference type="KEGG" id="auh:AWM75_06605"/>
<evidence type="ECO:0000256" key="5">
    <source>
        <dbReference type="ARBA" id="ARBA00022989"/>
    </source>
</evidence>
<dbReference type="Proteomes" id="UP000062260">
    <property type="component" value="Chromosome"/>
</dbReference>
<name>A0A109RGU8_9LACT</name>
<keyword evidence="3" id="KW-1003">Cell membrane</keyword>
<evidence type="ECO:0000313" key="7">
    <source>
        <dbReference type="EMBL" id="AMB99671.1"/>
    </source>
</evidence>
<evidence type="ECO:0000256" key="2">
    <source>
        <dbReference type="ARBA" id="ARBA00011006"/>
    </source>
</evidence>
<proteinExistence type="inferred from homology"/>
<gene>
    <name evidence="7" type="ORF">AWM75_06605</name>
</gene>
<keyword evidence="4" id="KW-0812">Transmembrane</keyword>
<dbReference type="STRING" id="128944.AWM75_06605"/>